<proteinExistence type="predicted"/>
<dbReference type="EMBL" id="LR743592">
    <property type="protein sequence ID" value="CAA2620936.1"/>
    <property type="molecule type" value="Genomic_DNA"/>
</dbReference>
<evidence type="ECO:0000313" key="6">
    <source>
        <dbReference type="EMBL" id="CAA2620936.1"/>
    </source>
</evidence>
<name>A0A7I8ISY4_SPIIN</name>
<dbReference type="EMBL" id="CACRZD030000005">
    <property type="protein sequence ID" value="CAA6660689.1"/>
    <property type="molecule type" value="Genomic_DNA"/>
</dbReference>
<dbReference type="SMART" id="SM00259">
    <property type="entry name" value="ZnF_A20"/>
    <property type="match status" value="1"/>
</dbReference>
<dbReference type="PROSITE" id="PS51036">
    <property type="entry name" value="ZF_A20"/>
    <property type="match status" value="1"/>
</dbReference>
<evidence type="ECO:0000313" key="7">
    <source>
        <dbReference type="Proteomes" id="UP001189122"/>
    </source>
</evidence>
<protein>
    <recommendedName>
        <fullName evidence="5">A20-type domain-containing protein</fullName>
    </recommendedName>
</protein>
<feature type="domain" description="A20-type" evidence="5">
    <location>
        <begin position="11"/>
        <end position="45"/>
    </location>
</feature>
<keyword evidence="3" id="KW-0863">Zinc-finger</keyword>
<keyword evidence="7" id="KW-1185">Reference proteome</keyword>
<evidence type="ECO:0000256" key="1">
    <source>
        <dbReference type="ARBA" id="ARBA00003732"/>
    </source>
</evidence>
<evidence type="ECO:0000256" key="3">
    <source>
        <dbReference type="ARBA" id="ARBA00022771"/>
    </source>
</evidence>
<dbReference type="GO" id="GO:0003677">
    <property type="term" value="F:DNA binding"/>
    <property type="evidence" value="ECO:0007669"/>
    <property type="project" value="InterPro"/>
</dbReference>
<dbReference type="Gene3D" id="1.20.5.4770">
    <property type="match status" value="1"/>
</dbReference>
<dbReference type="Pfam" id="PF01754">
    <property type="entry name" value="zf-A20"/>
    <property type="match status" value="1"/>
</dbReference>
<dbReference type="InterPro" id="IPR002653">
    <property type="entry name" value="Znf_A20"/>
</dbReference>
<dbReference type="SUPFAM" id="SSF57716">
    <property type="entry name" value="Glucocorticoid receptor-like (DNA-binding domain)"/>
    <property type="match status" value="1"/>
</dbReference>
<accession>A0A7I8ISY4</accession>
<evidence type="ECO:0000256" key="4">
    <source>
        <dbReference type="ARBA" id="ARBA00022833"/>
    </source>
</evidence>
<evidence type="ECO:0000256" key="2">
    <source>
        <dbReference type="ARBA" id="ARBA00022723"/>
    </source>
</evidence>
<dbReference type="Proteomes" id="UP001189122">
    <property type="component" value="Unassembled WGS sequence"/>
</dbReference>
<reference evidence="6 7" key="1">
    <citation type="submission" date="2019-12" db="EMBL/GenBank/DDBJ databases">
        <authorList>
            <person name="Scholz U."/>
            <person name="Mascher M."/>
            <person name="Fiebig A."/>
        </authorList>
    </citation>
    <scope>NUCLEOTIDE SEQUENCE</scope>
</reference>
<sequence>MAEEHRCQAAPEAPRLCANNCGFFGSPATLGLCSKCFRDHCLKEETLGEFQPQSDYYYYYYYYYYYHHHYYYYHYYYYYYYYQYFNWNRVGIYGNNFIRNYA</sequence>
<comment type="function">
    <text evidence="1">May be involved in environmental stress response.</text>
</comment>
<keyword evidence="4" id="KW-0862">Zinc</keyword>
<dbReference type="GO" id="GO:0008270">
    <property type="term" value="F:zinc ion binding"/>
    <property type="evidence" value="ECO:0007669"/>
    <property type="project" value="UniProtKB-KW"/>
</dbReference>
<evidence type="ECO:0000259" key="5">
    <source>
        <dbReference type="PROSITE" id="PS51036"/>
    </source>
</evidence>
<organism evidence="6">
    <name type="scientific">Spirodela intermedia</name>
    <name type="common">Intermediate duckweed</name>
    <dbReference type="NCBI Taxonomy" id="51605"/>
    <lineage>
        <taxon>Eukaryota</taxon>
        <taxon>Viridiplantae</taxon>
        <taxon>Streptophyta</taxon>
        <taxon>Embryophyta</taxon>
        <taxon>Tracheophyta</taxon>
        <taxon>Spermatophyta</taxon>
        <taxon>Magnoliopsida</taxon>
        <taxon>Liliopsida</taxon>
        <taxon>Araceae</taxon>
        <taxon>Lemnoideae</taxon>
        <taxon>Spirodela</taxon>
    </lineage>
</organism>
<dbReference type="AlphaFoldDB" id="A0A7I8ISY4"/>
<gene>
    <name evidence="6" type="ORF">SI7747_05007105</name>
</gene>
<keyword evidence="2" id="KW-0479">Metal-binding</keyword>